<name>A0A1E1LWT5_RHYSE</name>
<dbReference type="Proteomes" id="UP000177625">
    <property type="component" value="Unassembled WGS sequence"/>
</dbReference>
<protein>
    <submittedName>
        <fullName evidence="1">Uncharacterized protein</fullName>
    </submittedName>
</protein>
<accession>A0A1E1LWT5</accession>
<proteinExistence type="predicted"/>
<reference evidence="2" key="1">
    <citation type="submission" date="2016-03" db="EMBL/GenBank/DDBJ databases">
        <authorList>
            <person name="Guldener U."/>
        </authorList>
    </citation>
    <scope>NUCLEOTIDE SEQUENCE [LARGE SCALE GENOMIC DNA]</scope>
</reference>
<dbReference type="AlphaFoldDB" id="A0A1E1LWT5"/>
<dbReference type="EMBL" id="FJVC01000032">
    <property type="protein sequence ID" value="CZT41329.1"/>
    <property type="molecule type" value="Genomic_DNA"/>
</dbReference>
<gene>
    <name evidence="1" type="ORF">RSE6_01053</name>
</gene>
<organism evidence="1 2">
    <name type="scientific">Rhynchosporium secalis</name>
    <name type="common">Barley scald fungus</name>
    <dbReference type="NCBI Taxonomy" id="38038"/>
    <lineage>
        <taxon>Eukaryota</taxon>
        <taxon>Fungi</taxon>
        <taxon>Dikarya</taxon>
        <taxon>Ascomycota</taxon>
        <taxon>Pezizomycotina</taxon>
        <taxon>Leotiomycetes</taxon>
        <taxon>Helotiales</taxon>
        <taxon>Ploettnerulaceae</taxon>
        <taxon>Rhynchosporium</taxon>
    </lineage>
</organism>
<sequence length="67" mass="7558">MYLTPSAMCPPIQSSPWTIMRNERATMFSQHVLARKRGVTLSKGGDVGVRELPYEEEEYDLKIGTLA</sequence>
<evidence type="ECO:0000313" key="2">
    <source>
        <dbReference type="Proteomes" id="UP000177625"/>
    </source>
</evidence>
<keyword evidence="2" id="KW-1185">Reference proteome</keyword>
<evidence type="ECO:0000313" key="1">
    <source>
        <dbReference type="EMBL" id="CZT41329.1"/>
    </source>
</evidence>